<dbReference type="PANTHER" id="PTHR44083:SF5">
    <property type="entry name" value="PROTEIN TOPLESS-RELATED PROTEIN 2"/>
    <property type="match status" value="1"/>
</dbReference>
<comment type="caution">
    <text evidence="2">The sequence shown here is derived from an EMBL/GenBank/DDBJ whole genome shotgun (WGS) entry which is preliminary data.</text>
</comment>
<reference evidence="2" key="1">
    <citation type="submission" date="2020-06" db="EMBL/GenBank/DDBJ databases">
        <authorList>
            <person name="Li T."/>
            <person name="Hu X."/>
            <person name="Zhang T."/>
            <person name="Song X."/>
            <person name="Zhang H."/>
            <person name="Dai N."/>
            <person name="Sheng W."/>
            <person name="Hou X."/>
            <person name="Wei L."/>
        </authorList>
    </citation>
    <scope>NUCLEOTIDE SEQUENCE</scope>
    <source>
        <strain evidence="2">KEN1</strain>
        <tissue evidence="2">Leaf</tissue>
    </source>
</reference>
<name>A0AAW2X2B7_9LAMI</name>
<evidence type="ECO:0000313" key="2">
    <source>
        <dbReference type="EMBL" id="KAL0447711.1"/>
    </source>
</evidence>
<organism evidence="2">
    <name type="scientific">Sesamum latifolium</name>
    <dbReference type="NCBI Taxonomy" id="2727402"/>
    <lineage>
        <taxon>Eukaryota</taxon>
        <taxon>Viridiplantae</taxon>
        <taxon>Streptophyta</taxon>
        <taxon>Embryophyta</taxon>
        <taxon>Tracheophyta</taxon>
        <taxon>Spermatophyta</taxon>
        <taxon>Magnoliopsida</taxon>
        <taxon>eudicotyledons</taxon>
        <taxon>Gunneridae</taxon>
        <taxon>Pentapetalae</taxon>
        <taxon>asterids</taxon>
        <taxon>lamiids</taxon>
        <taxon>Lamiales</taxon>
        <taxon>Pedaliaceae</taxon>
        <taxon>Sesamum</taxon>
    </lineage>
</organism>
<accession>A0AAW2X2B7</accession>
<dbReference type="EMBL" id="JACGWN010000006">
    <property type="protein sequence ID" value="KAL0447711.1"/>
    <property type="molecule type" value="Genomic_DNA"/>
</dbReference>
<feature type="region of interest" description="Disordered" evidence="1">
    <location>
        <begin position="178"/>
        <end position="215"/>
    </location>
</feature>
<dbReference type="Gene3D" id="2.130.10.10">
    <property type="entry name" value="YVTN repeat-like/Quinoprotein amine dehydrogenase"/>
    <property type="match status" value="1"/>
</dbReference>
<gene>
    <name evidence="2" type="ORF">Slati_1899000</name>
</gene>
<evidence type="ECO:0000256" key="1">
    <source>
        <dbReference type="SAM" id="MobiDB-lite"/>
    </source>
</evidence>
<dbReference type="AlphaFoldDB" id="A0AAW2X2B7"/>
<dbReference type="SUPFAM" id="SSF50978">
    <property type="entry name" value="WD40 repeat-like"/>
    <property type="match status" value="1"/>
</dbReference>
<proteinExistence type="predicted"/>
<dbReference type="InterPro" id="IPR015943">
    <property type="entry name" value="WD40/YVTN_repeat-like_dom_sf"/>
</dbReference>
<dbReference type="GO" id="GO:0006355">
    <property type="term" value="P:regulation of DNA-templated transcription"/>
    <property type="evidence" value="ECO:0007669"/>
    <property type="project" value="InterPro"/>
</dbReference>
<dbReference type="InterPro" id="IPR027728">
    <property type="entry name" value="Topless_fam"/>
</dbReference>
<dbReference type="InterPro" id="IPR036322">
    <property type="entry name" value="WD40_repeat_dom_sf"/>
</dbReference>
<protein>
    <submittedName>
        <fullName evidence="2">Protein TOPLESS-RELATED PROTEIN 2</fullName>
    </submittedName>
</protein>
<reference evidence="2" key="2">
    <citation type="journal article" date="2024" name="Plant">
        <title>Genomic evolution and insights into agronomic trait innovations of Sesamum species.</title>
        <authorList>
            <person name="Miao H."/>
            <person name="Wang L."/>
            <person name="Qu L."/>
            <person name="Liu H."/>
            <person name="Sun Y."/>
            <person name="Le M."/>
            <person name="Wang Q."/>
            <person name="Wei S."/>
            <person name="Zheng Y."/>
            <person name="Lin W."/>
            <person name="Duan Y."/>
            <person name="Cao H."/>
            <person name="Xiong S."/>
            <person name="Wang X."/>
            <person name="Wei L."/>
            <person name="Li C."/>
            <person name="Ma Q."/>
            <person name="Ju M."/>
            <person name="Zhao R."/>
            <person name="Li G."/>
            <person name="Mu C."/>
            <person name="Tian Q."/>
            <person name="Mei H."/>
            <person name="Zhang T."/>
            <person name="Gao T."/>
            <person name="Zhang H."/>
        </authorList>
    </citation>
    <scope>NUCLEOTIDE SEQUENCE</scope>
    <source>
        <strain evidence="2">KEN1</strain>
    </source>
</reference>
<sequence>MGPFQCCLQLCIWSIDGWEKKKSRPIQAPPGHPTPLVGETRVQFHNNQSHVLVVHESQIAIYDAQLECLRSNRSSDFCVLYPRSGDEWYPRDSLSSAISSAIYSCDGLLIFTGFCDGAVGIFDSDSLGLRCRIAPSAYVPSSISSNGNSFPVVIAAHPSDPNQFALGMSDGAVHVIEPSDAETKWGGSTSQDNGALPSIPSSSALNSQPSETPSR</sequence>
<dbReference type="PANTHER" id="PTHR44083">
    <property type="entry name" value="TOPLESS-RELATED PROTEIN 1-RELATED"/>
    <property type="match status" value="1"/>
</dbReference>
<feature type="compositionally biased region" description="Polar residues" evidence="1">
    <location>
        <begin position="186"/>
        <end position="215"/>
    </location>
</feature>